<keyword evidence="8" id="KW-0175">Coiled coil</keyword>
<evidence type="ECO:0000256" key="3">
    <source>
        <dbReference type="ARBA" id="ARBA00022553"/>
    </source>
</evidence>
<dbReference type="PANTHER" id="PTHR43711">
    <property type="entry name" value="TWO-COMPONENT HISTIDINE KINASE"/>
    <property type="match status" value="1"/>
</dbReference>
<dbReference type="PROSITE" id="PS50110">
    <property type="entry name" value="RESPONSE_REGULATORY"/>
    <property type="match status" value="1"/>
</dbReference>
<dbReference type="SUPFAM" id="SSF52172">
    <property type="entry name" value="CheY-like"/>
    <property type="match status" value="1"/>
</dbReference>
<dbReference type="GO" id="GO:0000155">
    <property type="term" value="F:phosphorelay sensor kinase activity"/>
    <property type="evidence" value="ECO:0007669"/>
    <property type="project" value="InterPro"/>
</dbReference>
<evidence type="ECO:0000256" key="8">
    <source>
        <dbReference type="SAM" id="Coils"/>
    </source>
</evidence>
<name>A0A6J4HRC1_9CHLR</name>
<evidence type="ECO:0000256" key="9">
    <source>
        <dbReference type="SAM" id="MobiDB-lite"/>
    </source>
</evidence>
<dbReference type="InterPro" id="IPR004358">
    <property type="entry name" value="Sig_transdc_His_kin-like_C"/>
</dbReference>
<evidence type="ECO:0000256" key="2">
    <source>
        <dbReference type="ARBA" id="ARBA00012438"/>
    </source>
</evidence>
<sequence>MPTPLRVLLVEDSEDDAMLLLADLEAEGYLPVAARVDTAAAMLASLERDAWDLVISDDSMPSFNADAALRVLQARGLDLPFLIVSGTISDERAVAAMRAGAHDYIVKGNRARLIPAIERELREAQGRRARREAEAALRQAEADRALQRTKADLISTVSHELRTPLASILGALELLSRGDARPETRQKLLDVALQEGRRLKAVIENWLNLQRLEHGGQPLAFAAVDLHRVIERATADVETDPRCPLTVVVDAHVPAVWGDEDQVLLVLSNLLVNARKYSPTGGAIVLGARPSGAMVEVSVGDQGIGIPAAALQRVFEQFFRVDGPHRRTISGTGLGLAICRRIVEAHGGRIWAESEGEDRGSVFTFTLPVAPQGPPATDVRLPDHGRGAGDGHG</sequence>
<evidence type="ECO:0000256" key="1">
    <source>
        <dbReference type="ARBA" id="ARBA00000085"/>
    </source>
</evidence>
<evidence type="ECO:0000259" key="11">
    <source>
        <dbReference type="PROSITE" id="PS50110"/>
    </source>
</evidence>
<organism evidence="12">
    <name type="scientific">uncultured Chloroflexota bacterium</name>
    <dbReference type="NCBI Taxonomy" id="166587"/>
    <lineage>
        <taxon>Bacteria</taxon>
        <taxon>Bacillati</taxon>
        <taxon>Chloroflexota</taxon>
        <taxon>environmental samples</taxon>
    </lineage>
</organism>
<dbReference type="InterPro" id="IPR003594">
    <property type="entry name" value="HATPase_dom"/>
</dbReference>
<gene>
    <name evidence="12" type="ORF">AVDCRST_MAG77-1188</name>
</gene>
<feature type="coiled-coil region" evidence="8">
    <location>
        <begin position="114"/>
        <end position="150"/>
    </location>
</feature>
<dbReference type="Pfam" id="PF00512">
    <property type="entry name" value="HisKA"/>
    <property type="match status" value="1"/>
</dbReference>
<dbReference type="Pfam" id="PF00072">
    <property type="entry name" value="Response_reg"/>
    <property type="match status" value="1"/>
</dbReference>
<feature type="region of interest" description="Disordered" evidence="9">
    <location>
        <begin position="370"/>
        <end position="393"/>
    </location>
</feature>
<dbReference type="SMART" id="SM00387">
    <property type="entry name" value="HATPase_c"/>
    <property type="match status" value="1"/>
</dbReference>
<evidence type="ECO:0000256" key="4">
    <source>
        <dbReference type="ARBA" id="ARBA00022679"/>
    </source>
</evidence>
<dbReference type="SUPFAM" id="SSF47384">
    <property type="entry name" value="Homodimeric domain of signal transducing histidine kinase"/>
    <property type="match status" value="1"/>
</dbReference>
<dbReference type="FunFam" id="3.30.565.10:FF:000006">
    <property type="entry name" value="Sensor histidine kinase WalK"/>
    <property type="match status" value="1"/>
</dbReference>
<dbReference type="Gene3D" id="3.40.50.2300">
    <property type="match status" value="1"/>
</dbReference>
<comment type="catalytic activity">
    <reaction evidence="1">
        <text>ATP + protein L-histidine = ADP + protein N-phospho-L-histidine.</text>
        <dbReference type="EC" id="2.7.13.3"/>
    </reaction>
</comment>
<dbReference type="EC" id="2.7.13.3" evidence="2"/>
<dbReference type="InterPro" id="IPR036890">
    <property type="entry name" value="HATPase_C_sf"/>
</dbReference>
<proteinExistence type="predicted"/>
<evidence type="ECO:0000259" key="10">
    <source>
        <dbReference type="PROSITE" id="PS50109"/>
    </source>
</evidence>
<evidence type="ECO:0000256" key="7">
    <source>
        <dbReference type="PROSITE-ProRule" id="PRU00169"/>
    </source>
</evidence>
<dbReference type="CDD" id="cd00156">
    <property type="entry name" value="REC"/>
    <property type="match status" value="1"/>
</dbReference>
<dbReference type="InterPro" id="IPR001789">
    <property type="entry name" value="Sig_transdc_resp-reg_receiver"/>
</dbReference>
<dbReference type="Gene3D" id="3.30.565.10">
    <property type="entry name" value="Histidine kinase-like ATPase, C-terminal domain"/>
    <property type="match status" value="1"/>
</dbReference>
<dbReference type="InterPro" id="IPR003661">
    <property type="entry name" value="HisK_dim/P_dom"/>
</dbReference>
<keyword evidence="4" id="KW-0808">Transferase</keyword>
<dbReference type="SMART" id="SM00448">
    <property type="entry name" value="REC"/>
    <property type="match status" value="1"/>
</dbReference>
<dbReference type="InterPro" id="IPR036097">
    <property type="entry name" value="HisK_dim/P_sf"/>
</dbReference>
<keyword evidence="5" id="KW-0418">Kinase</keyword>
<protein>
    <recommendedName>
        <fullName evidence="2">histidine kinase</fullName>
        <ecNumber evidence="2">2.7.13.3</ecNumber>
    </recommendedName>
</protein>
<dbReference type="PROSITE" id="PS50109">
    <property type="entry name" value="HIS_KIN"/>
    <property type="match status" value="1"/>
</dbReference>
<dbReference type="InterPro" id="IPR011006">
    <property type="entry name" value="CheY-like_superfamily"/>
</dbReference>
<evidence type="ECO:0000313" key="12">
    <source>
        <dbReference type="EMBL" id="CAA9230638.1"/>
    </source>
</evidence>
<dbReference type="InterPro" id="IPR050736">
    <property type="entry name" value="Sensor_HK_Regulatory"/>
</dbReference>
<dbReference type="EMBL" id="CADCTC010000063">
    <property type="protein sequence ID" value="CAA9230638.1"/>
    <property type="molecule type" value="Genomic_DNA"/>
</dbReference>
<dbReference type="Gene3D" id="1.10.287.130">
    <property type="match status" value="1"/>
</dbReference>
<keyword evidence="6" id="KW-0902">Two-component regulatory system</keyword>
<keyword evidence="3 7" id="KW-0597">Phosphoprotein</keyword>
<accession>A0A6J4HRC1</accession>
<evidence type="ECO:0000256" key="6">
    <source>
        <dbReference type="ARBA" id="ARBA00023012"/>
    </source>
</evidence>
<feature type="compositionally biased region" description="Basic and acidic residues" evidence="9">
    <location>
        <begin position="380"/>
        <end position="393"/>
    </location>
</feature>
<dbReference type="CDD" id="cd00075">
    <property type="entry name" value="HATPase"/>
    <property type="match status" value="1"/>
</dbReference>
<reference evidence="12" key="1">
    <citation type="submission" date="2020-02" db="EMBL/GenBank/DDBJ databases">
        <authorList>
            <person name="Meier V. D."/>
        </authorList>
    </citation>
    <scope>NUCLEOTIDE SEQUENCE</scope>
    <source>
        <strain evidence="12">AVDCRST_MAG77</strain>
    </source>
</reference>
<feature type="modified residue" description="4-aspartylphosphate" evidence="7">
    <location>
        <position position="57"/>
    </location>
</feature>
<dbReference type="CDD" id="cd00082">
    <property type="entry name" value="HisKA"/>
    <property type="match status" value="1"/>
</dbReference>
<feature type="domain" description="Response regulatory" evidence="11">
    <location>
        <begin position="6"/>
        <end position="122"/>
    </location>
</feature>
<dbReference type="Pfam" id="PF02518">
    <property type="entry name" value="HATPase_c"/>
    <property type="match status" value="1"/>
</dbReference>
<evidence type="ECO:0000256" key="5">
    <source>
        <dbReference type="ARBA" id="ARBA00022777"/>
    </source>
</evidence>
<dbReference type="SMART" id="SM00388">
    <property type="entry name" value="HisKA"/>
    <property type="match status" value="1"/>
</dbReference>
<dbReference type="PRINTS" id="PR00344">
    <property type="entry name" value="BCTRLSENSOR"/>
</dbReference>
<feature type="domain" description="Histidine kinase" evidence="10">
    <location>
        <begin position="156"/>
        <end position="371"/>
    </location>
</feature>
<dbReference type="AlphaFoldDB" id="A0A6J4HRC1"/>
<dbReference type="PANTHER" id="PTHR43711:SF1">
    <property type="entry name" value="HISTIDINE KINASE 1"/>
    <property type="match status" value="1"/>
</dbReference>
<dbReference type="InterPro" id="IPR005467">
    <property type="entry name" value="His_kinase_dom"/>
</dbReference>
<dbReference type="SUPFAM" id="SSF55874">
    <property type="entry name" value="ATPase domain of HSP90 chaperone/DNA topoisomerase II/histidine kinase"/>
    <property type="match status" value="1"/>
</dbReference>